<dbReference type="EMBL" id="KZ084149">
    <property type="protein sequence ID" value="OSC97578.1"/>
    <property type="molecule type" value="Genomic_DNA"/>
</dbReference>
<dbReference type="AlphaFoldDB" id="A0A1Y2I8X2"/>
<dbReference type="Proteomes" id="UP000193067">
    <property type="component" value="Unassembled WGS sequence"/>
</dbReference>
<proteinExistence type="predicted"/>
<organism evidence="1 2">
    <name type="scientific">Trametes coccinea (strain BRFM310)</name>
    <name type="common">Pycnoporus coccineus</name>
    <dbReference type="NCBI Taxonomy" id="1353009"/>
    <lineage>
        <taxon>Eukaryota</taxon>
        <taxon>Fungi</taxon>
        <taxon>Dikarya</taxon>
        <taxon>Basidiomycota</taxon>
        <taxon>Agaricomycotina</taxon>
        <taxon>Agaricomycetes</taxon>
        <taxon>Polyporales</taxon>
        <taxon>Polyporaceae</taxon>
        <taxon>Trametes</taxon>
    </lineage>
</organism>
<accession>A0A1Y2I8X2</accession>
<keyword evidence="2" id="KW-1185">Reference proteome</keyword>
<evidence type="ECO:0000313" key="2">
    <source>
        <dbReference type="Proteomes" id="UP000193067"/>
    </source>
</evidence>
<name>A0A1Y2I8X2_TRAC3</name>
<sequence>MVVAWHRAIFTLLPTEVAISTLNVFNISLRLGQAPIEVTIKDVRYFFDRYESMLHERVSAADAWQKETAVKKLEDVKELLNLHATEHQNEDEIASQHYKIPLGSIHPEATLMDLARTYGQGGAPAVSFESDIELDAVLPTTEGHILIGLSRQSCWCCDTLHDQLTESSRGSGVNLVAFVLPGSHSLILPWLPPPELPEDVSLNMRETLLQKLDSRIYVPMQIRGYEYMHTPGRFLSNREQAAIFGDSPWQVLKENERV</sequence>
<gene>
    <name evidence="1" type="ORF">PYCCODRAFT_1440100</name>
</gene>
<evidence type="ECO:0000313" key="1">
    <source>
        <dbReference type="EMBL" id="OSC97578.1"/>
    </source>
</evidence>
<protein>
    <submittedName>
        <fullName evidence="1">Uncharacterized protein</fullName>
    </submittedName>
</protein>
<dbReference type="OrthoDB" id="2757639at2759"/>
<reference evidence="1 2" key="1">
    <citation type="journal article" date="2015" name="Biotechnol. Biofuels">
        <title>Enhanced degradation of softwood versus hardwood by the white-rot fungus Pycnoporus coccineus.</title>
        <authorList>
            <person name="Couturier M."/>
            <person name="Navarro D."/>
            <person name="Chevret D."/>
            <person name="Henrissat B."/>
            <person name="Piumi F."/>
            <person name="Ruiz-Duenas F.J."/>
            <person name="Martinez A.T."/>
            <person name="Grigoriev I.V."/>
            <person name="Riley R."/>
            <person name="Lipzen A."/>
            <person name="Berrin J.G."/>
            <person name="Master E.R."/>
            <person name="Rosso M.N."/>
        </authorList>
    </citation>
    <scope>NUCLEOTIDE SEQUENCE [LARGE SCALE GENOMIC DNA]</scope>
    <source>
        <strain evidence="1 2">BRFM310</strain>
    </source>
</reference>